<keyword evidence="10" id="KW-0175">Coiled coil</keyword>
<dbReference type="GO" id="GO:0005829">
    <property type="term" value="C:cytosol"/>
    <property type="evidence" value="ECO:0007669"/>
    <property type="project" value="TreeGrafter"/>
</dbReference>
<feature type="compositionally biased region" description="Polar residues" evidence="11">
    <location>
        <begin position="593"/>
        <end position="611"/>
    </location>
</feature>
<evidence type="ECO:0000256" key="9">
    <source>
        <dbReference type="RuleBase" id="RU003844"/>
    </source>
</evidence>
<dbReference type="Pfam" id="PF00023">
    <property type="entry name" value="Ank"/>
    <property type="match status" value="1"/>
</dbReference>
<evidence type="ECO:0000313" key="14">
    <source>
        <dbReference type="Proteomes" id="UP000094385"/>
    </source>
</evidence>
<dbReference type="PROSITE" id="PS50003">
    <property type="entry name" value="PH_DOMAIN"/>
    <property type="match status" value="1"/>
</dbReference>
<feature type="region of interest" description="Disordered" evidence="11">
    <location>
        <begin position="593"/>
        <end position="612"/>
    </location>
</feature>
<dbReference type="InterPro" id="IPR036770">
    <property type="entry name" value="Ankyrin_rpt-contain_sf"/>
</dbReference>
<dbReference type="Pfam" id="PF01237">
    <property type="entry name" value="Oxysterol_BP"/>
    <property type="match status" value="1"/>
</dbReference>
<evidence type="ECO:0000256" key="8">
    <source>
        <dbReference type="PROSITE-ProRule" id="PRU00023"/>
    </source>
</evidence>
<feature type="repeat" description="ANK" evidence="8">
    <location>
        <begin position="218"/>
        <end position="250"/>
    </location>
</feature>
<dbReference type="SMART" id="SM00233">
    <property type="entry name" value="PH"/>
    <property type="match status" value="1"/>
</dbReference>
<dbReference type="Gene3D" id="2.40.160.120">
    <property type="match status" value="1"/>
</dbReference>
<evidence type="ECO:0000313" key="13">
    <source>
        <dbReference type="EMBL" id="ODQ73194.1"/>
    </source>
</evidence>
<keyword evidence="2" id="KW-0813">Transport</keyword>
<keyword evidence="5 8" id="KW-0040">ANK repeat</keyword>
<feature type="compositionally biased region" description="Polar residues" evidence="11">
    <location>
        <begin position="389"/>
        <end position="399"/>
    </location>
</feature>
<dbReference type="Proteomes" id="UP000094385">
    <property type="component" value="Unassembled WGS sequence"/>
</dbReference>
<feature type="compositionally biased region" description="Basic and acidic residues" evidence="11">
    <location>
        <begin position="464"/>
        <end position="476"/>
    </location>
</feature>
<evidence type="ECO:0000256" key="1">
    <source>
        <dbReference type="ARBA" id="ARBA00008842"/>
    </source>
</evidence>
<dbReference type="PROSITE" id="PS01013">
    <property type="entry name" value="OSBP"/>
    <property type="match status" value="1"/>
</dbReference>
<keyword evidence="4" id="KW-0677">Repeat</keyword>
<dbReference type="PROSITE" id="PS50088">
    <property type="entry name" value="ANK_REPEAT"/>
    <property type="match status" value="2"/>
</dbReference>
<dbReference type="Gene3D" id="3.30.70.3490">
    <property type="match status" value="1"/>
</dbReference>
<keyword evidence="3" id="KW-0597">Phosphoprotein</keyword>
<evidence type="ECO:0000256" key="3">
    <source>
        <dbReference type="ARBA" id="ARBA00022553"/>
    </source>
</evidence>
<dbReference type="GO" id="GO:0006897">
    <property type="term" value="P:endocytosis"/>
    <property type="evidence" value="ECO:0007669"/>
    <property type="project" value="TreeGrafter"/>
</dbReference>
<name>A0A1E3Q6S3_LIPST</name>
<dbReference type="Gene3D" id="2.30.29.30">
    <property type="entry name" value="Pleckstrin-homology domain (PH domain)/Phosphotyrosine-binding domain (PTB)"/>
    <property type="match status" value="1"/>
</dbReference>
<dbReference type="PANTHER" id="PTHR10972">
    <property type="entry name" value="OXYSTEROL-BINDING PROTEIN-RELATED"/>
    <property type="match status" value="1"/>
</dbReference>
<feature type="compositionally biased region" description="Acidic residues" evidence="11">
    <location>
        <begin position="449"/>
        <end position="463"/>
    </location>
</feature>
<keyword evidence="14" id="KW-1185">Reference proteome</keyword>
<dbReference type="InterPro" id="IPR037239">
    <property type="entry name" value="OSBP_sf"/>
</dbReference>
<dbReference type="GO" id="GO:0120009">
    <property type="term" value="P:intermembrane lipid transfer"/>
    <property type="evidence" value="ECO:0007669"/>
    <property type="project" value="UniProtKB-ARBA"/>
</dbReference>
<dbReference type="GO" id="GO:0006887">
    <property type="term" value="P:exocytosis"/>
    <property type="evidence" value="ECO:0007669"/>
    <property type="project" value="TreeGrafter"/>
</dbReference>
<dbReference type="STRING" id="675824.A0A1E3Q6S3"/>
<dbReference type="SUPFAM" id="SSF50729">
    <property type="entry name" value="PH domain-like"/>
    <property type="match status" value="1"/>
</dbReference>
<dbReference type="GO" id="GO:0097038">
    <property type="term" value="C:perinuclear endoplasmic reticulum"/>
    <property type="evidence" value="ECO:0007669"/>
    <property type="project" value="TreeGrafter"/>
</dbReference>
<dbReference type="SUPFAM" id="SSF48403">
    <property type="entry name" value="Ankyrin repeat"/>
    <property type="match status" value="1"/>
</dbReference>
<dbReference type="SMART" id="SM00248">
    <property type="entry name" value="ANK"/>
    <property type="match status" value="3"/>
</dbReference>
<accession>A0A1E3Q6S3</accession>
<dbReference type="InterPro" id="IPR000648">
    <property type="entry name" value="Oxysterol-bd"/>
</dbReference>
<dbReference type="InterPro" id="IPR002110">
    <property type="entry name" value="Ankyrin_rpt"/>
</dbReference>
<dbReference type="CDD" id="cd13292">
    <property type="entry name" value="PH_Osh1p_Osh2p_yeast"/>
    <property type="match status" value="1"/>
</dbReference>
<reference evidence="13 14" key="1">
    <citation type="journal article" date="2016" name="Proc. Natl. Acad. Sci. U.S.A.">
        <title>Comparative genomics of biotechnologically important yeasts.</title>
        <authorList>
            <person name="Riley R."/>
            <person name="Haridas S."/>
            <person name="Wolfe K.H."/>
            <person name="Lopes M.R."/>
            <person name="Hittinger C.T."/>
            <person name="Goeker M."/>
            <person name="Salamov A.A."/>
            <person name="Wisecaver J.H."/>
            <person name="Long T.M."/>
            <person name="Calvey C.H."/>
            <person name="Aerts A.L."/>
            <person name="Barry K.W."/>
            <person name="Choi C."/>
            <person name="Clum A."/>
            <person name="Coughlan A.Y."/>
            <person name="Deshpande S."/>
            <person name="Douglass A.P."/>
            <person name="Hanson S.J."/>
            <person name="Klenk H.-P."/>
            <person name="LaButti K.M."/>
            <person name="Lapidus A."/>
            <person name="Lindquist E.A."/>
            <person name="Lipzen A.M."/>
            <person name="Meier-Kolthoff J.P."/>
            <person name="Ohm R.A."/>
            <person name="Otillar R.P."/>
            <person name="Pangilinan J.L."/>
            <person name="Peng Y."/>
            <person name="Rokas A."/>
            <person name="Rosa C.A."/>
            <person name="Scheuner C."/>
            <person name="Sibirny A.A."/>
            <person name="Slot J.C."/>
            <person name="Stielow J.B."/>
            <person name="Sun H."/>
            <person name="Kurtzman C.P."/>
            <person name="Blackwell M."/>
            <person name="Grigoriev I.V."/>
            <person name="Jeffries T.W."/>
        </authorList>
    </citation>
    <scope>NUCLEOTIDE SEQUENCE [LARGE SCALE GENOMIC DNA]</scope>
    <source>
        <strain evidence="13 14">NRRL Y-11557</strain>
    </source>
</reference>
<feature type="coiled-coil region" evidence="10">
    <location>
        <begin position="547"/>
        <end position="581"/>
    </location>
</feature>
<sequence>MSASDISRPAAVPRTRSSLSMYRRSTAPAKKGSLEDSIRTYRLLEALRSSDTSYLSKFLGGTSDRSSTSSGVSAATATTPAELSNLLHLAVQVASPSTIEFVLASGDSHIDINGVDSDGNTPLHLAAALGREDIVSLLLNRPDINDTVANSAGKQPVELCRYPELAQAMQVSRAQFVEQAASEMKRFFQSGSVVGVEHLLSNPRTAALLDINGQDPDTGSTVLHDAARAKDAKMVQFILDHGGDPFRRDRKGKLPSDVVKDESIKRMLKAATKKQSIMTGQPAHEAPHMKGYLKKWTNYTGGYKLRWFVLENGILSYYKHQDDAGTACRGSINMRIATLRLDSSEKQRFEIIGKGSVRYHLRANHSVEANRWVWALTQAIQHAKDEVKNQQAPSKQQQLAGDAQSYIASPGLDDSSSSRFTIAQSIIPPASALVGISNGESVPGSMVSMDDDEDVDFDDDDDSQEHNTVEPHKDEIGMTSHSLEMEIKVLQDISASIADERSSLASTNPRVESVLGCYDTSLKSLRNLLDELMRQTADREAYFKRRAEKEAELRRIWEENMQKLAEENDVIEEHLHDAVEEKKLARKALREVLSSSQSEPTTPGVQISGASSPVADFDRLPSIRTTLTTTKLSSVLTEDEDDVFFDAIDNETAMAEARGEPIKITADVEAEEEKESFNELHVKKREEIINDGSFYGYEDPPRARLKLDEDDRPKISLWSILKSMIGKDMTKMTLPVSFNECTSLLQRVAEDMEYTDLLDQAALKKDSSLRMVYVAAFAASEYSSTINRIAKPFNPLLGETYEYCRPDRGYRFVVEQVSHHPPVGAALAESARWDYWGESAVKSKFNGRSFDINPLGTWFLNIRPIAGGQELYTWKKVTSSVVGIITGSPVVDNYGEMLIKNHTTGDVCKLKYKQRGWLGSGAYEVYGTVTDKAGNPRWSVGGRWNDKIFGRKYQTDIGDSLVMLSKESDGPVQSLEKPANVSTSPSSNAPFLVWENHPRPSAPFNLTPFAITLNAVPEKLKPWLPPTDTRLRPDQRAMEDGNYDFAAKEKNRLEEKQRARRREREVEGSVHQPRWFRRAKHAVTGDEYWQFNGEYWRMRENLGRKSVEAKKRPRWSGVEDIFSE</sequence>
<keyword evidence="6" id="KW-0445">Lipid transport</keyword>
<gene>
    <name evidence="13" type="ORF">LIPSTDRAFT_71559</name>
</gene>
<organism evidence="13 14">
    <name type="scientific">Lipomyces starkeyi NRRL Y-11557</name>
    <dbReference type="NCBI Taxonomy" id="675824"/>
    <lineage>
        <taxon>Eukaryota</taxon>
        <taxon>Fungi</taxon>
        <taxon>Dikarya</taxon>
        <taxon>Ascomycota</taxon>
        <taxon>Saccharomycotina</taxon>
        <taxon>Lipomycetes</taxon>
        <taxon>Lipomycetales</taxon>
        <taxon>Lipomycetaceae</taxon>
        <taxon>Lipomyces</taxon>
    </lineage>
</organism>
<protein>
    <recommendedName>
        <fullName evidence="12">PH domain-containing protein</fullName>
    </recommendedName>
</protein>
<feature type="region of interest" description="Disordered" evidence="11">
    <location>
        <begin position="437"/>
        <end position="478"/>
    </location>
</feature>
<dbReference type="SUPFAM" id="SSF144000">
    <property type="entry name" value="Oxysterol-binding protein-like"/>
    <property type="match status" value="1"/>
</dbReference>
<proteinExistence type="inferred from homology"/>
<evidence type="ECO:0000256" key="5">
    <source>
        <dbReference type="ARBA" id="ARBA00023043"/>
    </source>
</evidence>
<evidence type="ECO:0000256" key="6">
    <source>
        <dbReference type="ARBA" id="ARBA00023055"/>
    </source>
</evidence>
<evidence type="ECO:0000256" key="11">
    <source>
        <dbReference type="SAM" id="MobiDB-lite"/>
    </source>
</evidence>
<dbReference type="GO" id="GO:0005635">
    <property type="term" value="C:nuclear envelope"/>
    <property type="evidence" value="ECO:0007669"/>
    <property type="project" value="TreeGrafter"/>
</dbReference>
<comment type="similarity">
    <text evidence="1 9">Belongs to the OSBP family.</text>
</comment>
<feature type="region of interest" description="Disordered" evidence="11">
    <location>
        <begin position="1"/>
        <end position="26"/>
    </location>
</feature>
<feature type="region of interest" description="Disordered" evidence="11">
    <location>
        <begin position="386"/>
        <end position="410"/>
    </location>
</feature>
<dbReference type="GO" id="GO:0032934">
    <property type="term" value="F:sterol binding"/>
    <property type="evidence" value="ECO:0007669"/>
    <property type="project" value="TreeGrafter"/>
</dbReference>
<dbReference type="FunFam" id="2.30.29.30:FF:000061">
    <property type="entry name" value="Oxysterol binding protein 1"/>
    <property type="match status" value="1"/>
</dbReference>
<dbReference type="Gene3D" id="1.25.40.20">
    <property type="entry name" value="Ankyrin repeat-containing domain"/>
    <property type="match status" value="2"/>
</dbReference>
<dbReference type="GO" id="GO:0005886">
    <property type="term" value="C:plasma membrane"/>
    <property type="evidence" value="ECO:0007669"/>
    <property type="project" value="TreeGrafter"/>
</dbReference>
<keyword evidence="7" id="KW-0446">Lipid-binding</keyword>
<dbReference type="AlphaFoldDB" id="A0A1E3Q6S3"/>
<dbReference type="PROSITE" id="PS50297">
    <property type="entry name" value="ANK_REP_REGION"/>
    <property type="match status" value="2"/>
</dbReference>
<evidence type="ECO:0000256" key="4">
    <source>
        <dbReference type="ARBA" id="ARBA00022737"/>
    </source>
</evidence>
<feature type="region of interest" description="Disordered" evidence="11">
    <location>
        <begin position="1049"/>
        <end position="1068"/>
    </location>
</feature>
<dbReference type="InterPro" id="IPR011993">
    <property type="entry name" value="PH-like_dom_sf"/>
</dbReference>
<dbReference type="PANTHER" id="PTHR10972:SF205">
    <property type="entry name" value="OXYSTEROL-BINDING PROTEIN 1"/>
    <property type="match status" value="1"/>
</dbReference>
<dbReference type="GO" id="GO:0034727">
    <property type="term" value="P:piecemeal microautophagy of the nucleus"/>
    <property type="evidence" value="ECO:0007669"/>
    <property type="project" value="TreeGrafter"/>
</dbReference>
<evidence type="ECO:0000259" key="12">
    <source>
        <dbReference type="PROSITE" id="PS50003"/>
    </source>
</evidence>
<dbReference type="GO" id="GO:0030011">
    <property type="term" value="P:maintenance of cell polarity"/>
    <property type="evidence" value="ECO:0007669"/>
    <property type="project" value="TreeGrafter"/>
</dbReference>
<evidence type="ECO:0000256" key="2">
    <source>
        <dbReference type="ARBA" id="ARBA00022448"/>
    </source>
</evidence>
<feature type="domain" description="PH" evidence="12">
    <location>
        <begin position="286"/>
        <end position="381"/>
    </location>
</feature>
<feature type="repeat" description="ANK" evidence="8">
    <location>
        <begin position="118"/>
        <end position="141"/>
    </location>
</feature>
<dbReference type="InterPro" id="IPR018494">
    <property type="entry name" value="Oxysterol-bd_CS"/>
</dbReference>
<dbReference type="InterPro" id="IPR001849">
    <property type="entry name" value="PH_domain"/>
</dbReference>
<dbReference type="EMBL" id="KV454294">
    <property type="protein sequence ID" value="ODQ73194.1"/>
    <property type="molecule type" value="Genomic_DNA"/>
</dbReference>
<dbReference type="FunFam" id="2.40.160.120:FF:000001">
    <property type="entry name" value="Oxysterol-binding protein"/>
    <property type="match status" value="1"/>
</dbReference>
<dbReference type="Pfam" id="PF12796">
    <property type="entry name" value="Ank_2"/>
    <property type="match status" value="1"/>
</dbReference>
<dbReference type="OrthoDB" id="1854502at2759"/>
<evidence type="ECO:0000256" key="7">
    <source>
        <dbReference type="ARBA" id="ARBA00023121"/>
    </source>
</evidence>
<evidence type="ECO:0000256" key="10">
    <source>
        <dbReference type="SAM" id="Coils"/>
    </source>
</evidence>
<dbReference type="Pfam" id="PF00169">
    <property type="entry name" value="PH"/>
    <property type="match status" value="1"/>
</dbReference>